<feature type="compositionally biased region" description="Low complexity" evidence="1">
    <location>
        <begin position="195"/>
        <end position="209"/>
    </location>
</feature>
<keyword evidence="2 3" id="KW-0812">Transmembrane</keyword>
<dbReference type="InterPro" id="IPR001142">
    <property type="entry name" value="DUP/COS"/>
</dbReference>
<dbReference type="EMBL" id="CAEFZW010000003">
    <property type="protein sequence ID" value="CAB4253951.1"/>
    <property type="molecule type" value="Genomic_DNA"/>
</dbReference>
<keyword evidence="4" id="KW-1185">Reference proteome</keyword>
<protein>
    <submittedName>
        <fullName evidence="3">Similar to Saccharomyces cerevisiae YGL053W PRM8 Pheromone-regulated protein with 2 predicted transmembrane segments and an FF sequence, a motif involved in COPII binding</fullName>
    </submittedName>
</protein>
<evidence type="ECO:0000256" key="2">
    <source>
        <dbReference type="SAM" id="Phobius"/>
    </source>
</evidence>
<proteinExistence type="predicted"/>
<feature type="transmembrane region" description="Helical" evidence="2">
    <location>
        <begin position="61"/>
        <end position="79"/>
    </location>
</feature>
<accession>A0A8H2VEA6</accession>
<gene>
    <name evidence="3" type="ORF">KABA2_03S09086</name>
</gene>
<dbReference type="Proteomes" id="UP000644660">
    <property type="component" value="Unassembled WGS sequence"/>
</dbReference>
<comment type="caution">
    <text evidence="3">The sequence shown here is derived from an EMBL/GenBank/DDBJ whole genome shotgun (WGS) entry which is preliminary data.</text>
</comment>
<sequence>MNRVMETDQLPVDKFNGYWNYHWNECKYSIPLRMFVVVGFGFFIIAGIISCDECDQEGVHVLGIFGIICNCIAFCMPLIDTYDPHDYLGVEGHIKYFFEITQRKPTMEARTWHEISLTMNQFVKENKLTRTGYLFYDEKSCQDYFIRLVENHFQRKRYRAEQKKRTTLIKISGYKPKERRCEAQEYSDCNEQANPSSPSSSPSSPSSSPNQSHAIIRNDLLNIGENPIDNKIIRKSFKKARKVYQKQTEIYWNNKYPELHIRRQKKRK</sequence>
<keyword evidence="2" id="KW-1133">Transmembrane helix</keyword>
<dbReference type="GeneID" id="64856927"/>
<feature type="region of interest" description="Disordered" evidence="1">
    <location>
        <begin position="184"/>
        <end position="212"/>
    </location>
</feature>
<dbReference type="OrthoDB" id="10454932at2759"/>
<feature type="transmembrane region" description="Helical" evidence="2">
    <location>
        <begin position="30"/>
        <end position="49"/>
    </location>
</feature>
<dbReference type="AlphaFoldDB" id="A0A8H2VEA6"/>
<reference evidence="3 4" key="1">
    <citation type="submission" date="2020-05" db="EMBL/GenBank/DDBJ databases">
        <authorList>
            <person name="Casaregola S."/>
            <person name="Devillers H."/>
            <person name="Grondin C."/>
        </authorList>
    </citation>
    <scope>NUCLEOTIDE SEQUENCE [LARGE SCALE GENOMIC DNA]</scope>
    <source>
        <strain evidence="3 4">CLIB 1767</strain>
    </source>
</reference>
<evidence type="ECO:0000256" key="1">
    <source>
        <dbReference type="SAM" id="MobiDB-lite"/>
    </source>
</evidence>
<name>A0A8H2VEA6_9SACH</name>
<dbReference type="Pfam" id="PF00674">
    <property type="entry name" value="DUP"/>
    <property type="match status" value="1"/>
</dbReference>
<keyword evidence="2" id="KW-0472">Membrane</keyword>
<organism evidence="3 4">
    <name type="scientific">Maudiozyma barnettii</name>
    <dbReference type="NCBI Taxonomy" id="61262"/>
    <lineage>
        <taxon>Eukaryota</taxon>
        <taxon>Fungi</taxon>
        <taxon>Dikarya</taxon>
        <taxon>Ascomycota</taxon>
        <taxon>Saccharomycotina</taxon>
        <taxon>Saccharomycetes</taxon>
        <taxon>Saccharomycetales</taxon>
        <taxon>Saccharomycetaceae</taxon>
        <taxon>Maudiozyma</taxon>
    </lineage>
</organism>
<evidence type="ECO:0000313" key="3">
    <source>
        <dbReference type="EMBL" id="CAB4253951.1"/>
    </source>
</evidence>
<evidence type="ECO:0000313" key="4">
    <source>
        <dbReference type="Proteomes" id="UP000644660"/>
    </source>
</evidence>
<dbReference type="RefSeq" id="XP_041405796.1">
    <property type="nucleotide sequence ID" value="XM_041549862.1"/>
</dbReference>